<sequence length="30" mass="3521">MHVPVYVGVHAHRYMCAQCPRTKTNDQCFK</sequence>
<reference evidence="1" key="2">
    <citation type="journal article" date="2015" name="Data Brief">
        <title>Shoot transcriptome of the giant reed, Arundo donax.</title>
        <authorList>
            <person name="Barrero R.A."/>
            <person name="Guerrero F.D."/>
            <person name="Moolhuijzen P."/>
            <person name="Goolsby J.A."/>
            <person name="Tidwell J."/>
            <person name="Bellgard S.E."/>
            <person name="Bellgard M.I."/>
        </authorList>
    </citation>
    <scope>NUCLEOTIDE SEQUENCE</scope>
    <source>
        <tissue evidence="1">Shoot tissue taken approximately 20 cm above the soil surface</tissue>
    </source>
</reference>
<organism evidence="1">
    <name type="scientific">Arundo donax</name>
    <name type="common">Giant reed</name>
    <name type="synonym">Donax arundinaceus</name>
    <dbReference type="NCBI Taxonomy" id="35708"/>
    <lineage>
        <taxon>Eukaryota</taxon>
        <taxon>Viridiplantae</taxon>
        <taxon>Streptophyta</taxon>
        <taxon>Embryophyta</taxon>
        <taxon>Tracheophyta</taxon>
        <taxon>Spermatophyta</taxon>
        <taxon>Magnoliopsida</taxon>
        <taxon>Liliopsida</taxon>
        <taxon>Poales</taxon>
        <taxon>Poaceae</taxon>
        <taxon>PACMAD clade</taxon>
        <taxon>Arundinoideae</taxon>
        <taxon>Arundineae</taxon>
        <taxon>Arundo</taxon>
    </lineage>
</organism>
<protein>
    <submittedName>
        <fullName evidence="1">Uncharacterized protein</fullName>
    </submittedName>
</protein>
<dbReference type="EMBL" id="GBRH01241106">
    <property type="protein sequence ID" value="JAD56789.1"/>
    <property type="molecule type" value="Transcribed_RNA"/>
</dbReference>
<reference evidence="1" key="1">
    <citation type="submission" date="2014-09" db="EMBL/GenBank/DDBJ databases">
        <authorList>
            <person name="Magalhaes I.L.F."/>
            <person name="Oliveira U."/>
            <person name="Santos F.R."/>
            <person name="Vidigal T.H.D.A."/>
            <person name="Brescovit A.D."/>
            <person name="Santos A.J."/>
        </authorList>
    </citation>
    <scope>NUCLEOTIDE SEQUENCE</scope>
    <source>
        <tissue evidence="1">Shoot tissue taken approximately 20 cm above the soil surface</tissue>
    </source>
</reference>
<proteinExistence type="predicted"/>
<name>A0A0A9AYF3_ARUDO</name>
<evidence type="ECO:0000313" key="1">
    <source>
        <dbReference type="EMBL" id="JAD56789.1"/>
    </source>
</evidence>
<dbReference type="AlphaFoldDB" id="A0A0A9AYF3"/>
<accession>A0A0A9AYF3</accession>